<dbReference type="Gene3D" id="3.20.20.80">
    <property type="entry name" value="Glycosidases"/>
    <property type="match status" value="1"/>
</dbReference>
<evidence type="ECO:0000259" key="6">
    <source>
        <dbReference type="Pfam" id="PF17137"/>
    </source>
</evidence>
<dbReference type="EMBL" id="JBHSJJ010000009">
    <property type="protein sequence ID" value="MFC4873168.1"/>
    <property type="molecule type" value="Genomic_DNA"/>
</dbReference>
<evidence type="ECO:0000256" key="3">
    <source>
        <dbReference type="SAM" id="SignalP"/>
    </source>
</evidence>
<dbReference type="InterPro" id="IPR000322">
    <property type="entry name" value="Glyco_hydro_31_TIM"/>
</dbReference>
<evidence type="ECO:0000256" key="1">
    <source>
        <dbReference type="ARBA" id="ARBA00007806"/>
    </source>
</evidence>
<sequence>MTQLFSAKKRILTLALFLTSCILYAQKTAWEEVAPGVWKAVVGSPDAFDLLKAADVPPRLEAIKRLDEGVFPFETSMIKADTVHRQTHLLFPLEKEEQIFGFGLNFKTVHQRGQILRLHVDHYGGRDNGRTHAPVPFYVSSKGYGVFINSARYIDVYAGSAARKDSENAPEARDRNTDRRWTSRPYSDAVEILVPSEGVEVYVFAGPTPLDAVKRYNLFTGGGPLPPRWGLGFTQRVHKLFTSDEVIEEAKAFEEKGYPLDFIGLEPGWQSKSYPNTFIWDKGRFPDPESFIKELKQMGVRVNLWVNPYVSPESPIYDKILPYTGTHTVWAGIVPDFTLQETKEIFWNQFEKQHLEIGVSGYKIDEVDGYDRYLWPDVAKFPSALSAEQIRQTYGLLVQKQSAALFKKRNQRTYGLIRASNAGGTSFPYVIYNDYYNHQDFITALINSSFSGVLWTPEARASKTAEEWLRRMQSVVFSPMAMINAWSSGTKPWSYPEVADEVKKMALLRMRMMPYWYSEFAKYHFMGIPPIRAMNLEEGFSMDQEQATISDDQADLEANPYAEAVRKEVKDQFMAGEFLLVAPMFTGQSSREVILPKGKWFDFYTGDYVGEGEIITVTPGLDKIPVFVKNGGIIPMTDPKLHAPKKGEKINLEIRHYGDQQGTYQLYDDDGETFDYEQGIFSWREIKVEKQKDGKFKGSISENEKNKPNNIDQITWRFMSK</sequence>
<evidence type="ECO:0000313" key="9">
    <source>
        <dbReference type="Proteomes" id="UP001595818"/>
    </source>
</evidence>
<dbReference type="SUPFAM" id="SSF51011">
    <property type="entry name" value="Glycosyl hydrolase domain"/>
    <property type="match status" value="1"/>
</dbReference>
<keyword evidence="2" id="KW-0378">Hydrolase</keyword>
<dbReference type="InterPro" id="IPR017853">
    <property type="entry name" value="GH"/>
</dbReference>
<evidence type="ECO:0000259" key="5">
    <source>
        <dbReference type="Pfam" id="PF13802"/>
    </source>
</evidence>
<feature type="chain" id="PRO_5045613772" evidence="3">
    <location>
        <begin position="26"/>
        <end position="721"/>
    </location>
</feature>
<evidence type="ECO:0000313" key="8">
    <source>
        <dbReference type="EMBL" id="MFC4873168.1"/>
    </source>
</evidence>
<comment type="similarity">
    <text evidence="1 2">Belongs to the glycosyl hydrolase 31 family.</text>
</comment>
<feature type="domain" description="Glycoside hydrolase family 31 TIM barrel" evidence="4">
    <location>
        <begin position="224"/>
        <end position="518"/>
    </location>
</feature>
<proteinExistence type="inferred from homology"/>
<dbReference type="SUPFAM" id="SSF74650">
    <property type="entry name" value="Galactose mutarotase-like"/>
    <property type="match status" value="1"/>
</dbReference>
<organism evidence="8 9">
    <name type="scientific">Negadavirga shengliensis</name>
    <dbReference type="NCBI Taxonomy" id="1389218"/>
    <lineage>
        <taxon>Bacteria</taxon>
        <taxon>Pseudomonadati</taxon>
        <taxon>Bacteroidota</taxon>
        <taxon>Cytophagia</taxon>
        <taxon>Cytophagales</taxon>
        <taxon>Cyclobacteriaceae</taxon>
        <taxon>Negadavirga</taxon>
    </lineage>
</organism>
<dbReference type="Gene3D" id="2.60.40.1180">
    <property type="entry name" value="Golgi alpha-mannosidase II"/>
    <property type="match status" value="2"/>
</dbReference>
<evidence type="ECO:0000259" key="7">
    <source>
        <dbReference type="Pfam" id="PF21365"/>
    </source>
</evidence>
<evidence type="ECO:0000259" key="4">
    <source>
        <dbReference type="Pfam" id="PF01055"/>
    </source>
</evidence>
<gene>
    <name evidence="8" type="ORF">ACFPFU_15825</name>
</gene>
<dbReference type="RefSeq" id="WP_377065754.1">
    <property type="nucleotide sequence ID" value="NZ_JBHSJJ010000009.1"/>
</dbReference>
<dbReference type="Pfam" id="PF17137">
    <property type="entry name" value="DUF5110"/>
    <property type="match status" value="1"/>
</dbReference>
<keyword evidence="3" id="KW-0732">Signal</keyword>
<dbReference type="PANTHER" id="PTHR22762">
    <property type="entry name" value="ALPHA-GLUCOSIDASE"/>
    <property type="match status" value="1"/>
</dbReference>
<dbReference type="PANTHER" id="PTHR22762:SF144">
    <property type="entry name" value="ALPHA-XYLOSIDASE"/>
    <property type="match status" value="1"/>
</dbReference>
<dbReference type="Gene3D" id="2.60.40.1760">
    <property type="entry name" value="glycosyl hydrolase (family 31)"/>
    <property type="match status" value="1"/>
</dbReference>
<dbReference type="Pfam" id="PF01055">
    <property type="entry name" value="Glyco_hydro_31_2nd"/>
    <property type="match status" value="1"/>
</dbReference>
<dbReference type="InterPro" id="IPR033403">
    <property type="entry name" value="DUF5110"/>
</dbReference>
<dbReference type="InterPro" id="IPR011013">
    <property type="entry name" value="Gal_mutarotase_sf_dom"/>
</dbReference>
<feature type="signal peptide" evidence="3">
    <location>
        <begin position="1"/>
        <end position="25"/>
    </location>
</feature>
<dbReference type="InterPro" id="IPR025887">
    <property type="entry name" value="Glyco_hydro_31_N_dom"/>
</dbReference>
<keyword evidence="9" id="KW-1185">Reference proteome</keyword>
<dbReference type="InterPro" id="IPR013780">
    <property type="entry name" value="Glyco_hydro_b"/>
</dbReference>
<reference evidence="9" key="1">
    <citation type="journal article" date="2019" name="Int. J. Syst. Evol. Microbiol.">
        <title>The Global Catalogue of Microorganisms (GCM) 10K type strain sequencing project: providing services to taxonomists for standard genome sequencing and annotation.</title>
        <authorList>
            <consortium name="The Broad Institute Genomics Platform"/>
            <consortium name="The Broad Institute Genome Sequencing Center for Infectious Disease"/>
            <person name="Wu L."/>
            <person name="Ma J."/>
        </authorList>
    </citation>
    <scope>NUCLEOTIDE SEQUENCE [LARGE SCALE GENOMIC DNA]</scope>
    <source>
        <strain evidence="9">CGMCC 4.7466</strain>
    </source>
</reference>
<dbReference type="CDD" id="cd14752">
    <property type="entry name" value="GH31_N"/>
    <property type="match status" value="1"/>
</dbReference>
<comment type="caution">
    <text evidence="8">The sequence shown here is derived from an EMBL/GenBank/DDBJ whole genome shotgun (WGS) entry which is preliminary data.</text>
</comment>
<dbReference type="CDD" id="cd06592">
    <property type="entry name" value="GH31_NET37"/>
    <property type="match status" value="1"/>
</dbReference>
<name>A0ABV9T371_9BACT</name>
<dbReference type="InterPro" id="IPR048395">
    <property type="entry name" value="Glyco_hydro_31_C"/>
</dbReference>
<dbReference type="SUPFAM" id="SSF51445">
    <property type="entry name" value="(Trans)glycosidases"/>
    <property type="match status" value="1"/>
</dbReference>
<dbReference type="Proteomes" id="UP001595818">
    <property type="component" value="Unassembled WGS sequence"/>
</dbReference>
<evidence type="ECO:0000256" key="2">
    <source>
        <dbReference type="RuleBase" id="RU361185"/>
    </source>
</evidence>
<protein>
    <submittedName>
        <fullName evidence="8">TIM-barrel domain-containing protein</fullName>
    </submittedName>
</protein>
<dbReference type="Pfam" id="PF21365">
    <property type="entry name" value="Glyco_hydro_31_3rd"/>
    <property type="match status" value="1"/>
</dbReference>
<feature type="domain" description="Glycoside hydrolase family 31 N-terminal" evidence="5">
    <location>
        <begin position="64"/>
        <end position="152"/>
    </location>
</feature>
<feature type="domain" description="Glycosyl hydrolase family 31 C-terminal" evidence="7">
    <location>
        <begin position="568"/>
        <end position="634"/>
    </location>
</feature>
<accession>A0ABV9T371</accession>
<feature type="domain" description="DUF5110" evidence="6">
    <location>
        <begin position="651"/>
        <end position="704"/>
    </location>
</feature>
<dbReference type="Pfam" id="PF13802">
    <property type="entry name" value="Gal_mutarotas_2"/>
    <property type="match status" value="1"/>
</dbReference>
<keyword evidence="2" id="KW-0326">Glycosidase</keyword>